<dbReference type="Proteomes" id="UP000232688">
    <property type="component" value="Unassembled WGS sequence"/>
</dbReference>
<comment type="caution">
    <text evidence="1">The sequence shown here is derived from an EMBL/GenBank/DDBJ whole genome shotgun (WGS) entry which is preliminary data.</text>
</comment>
<reference evidence="1 4" key="2">
    <citation type="submission" date="2017-09" db="EMBL/GenBank/DDBJ databases">
        <title>Extensive intraspecific genome diversity in a model arbuscular mycorrhizal fungus.</title>
        <authorList>
            <person name="Chen E.C."/>
            <person name="Morin E."/>
            <person name="Beaudet D."/>
            <person name="Noel J."/>
            <person name="Ndikumana S."/>
            <person name="Charron P."/>
            <person name="St-Onge C."/>
            <person name="Giorgi J."/>
            <person name="Grigoriev I.V."/>
            <person name="Roux C."/>
            <person name="Martin F.M."/>
            <person name="Corradi N."/>
        </authorList>
    </citation>
    <scope>NUCLEOTIDE SEQUENCE [LARGE SCALE GENOMIC DNA]</scope>
    <source>
        <strain evidence="1 4">A5</strain>
    </source>
</reference>
<dbReference type="InterPro" id="IPR013761">
    <property type="entry name" value="SAM/pointed_sf"/>
</dbReference>
<evidence type="ECO:0000313" key="4">
    <source>
        <dbReference type="Proteomes" id="UP000232722"/>
    </source>
</evidence>
<evidence type="ECO:0008006" key="5">
    <source>
        <dbReference type="Google" id="ProtNLM"/>
    </source>
</evidence>
<dbReference type="VEuPathDB" id="FungiDB:FUN_022724"/>
<name>A0A2N0NQS0_9GLOM</name>
<evidence type="ECO:0000313" key="1">
    <source>
        <dbReference type="EMBL" id="PKB96917.1"/>
    </source>
</evidence>
<dbReference type="VEuPathDB" id="FungiDB:RhiirA1_477203"/>
<proteinExistence type="predicted"/>
<reference evidence="1 4" key="1">
    <citation type="submission" date="2016-04" db="EMBL/GenBank/DDBJ databases">
        <title>Genome analyses suggest a sexual origin of heterokaryosis in a supposedly ancient asexual fungus.</title>
        <authorList>
            <person name="Ropars J."/>
            <person name="Sedzielewska K."/>
            <person name="Noel J."/>
            <person name="Charron P."/>
            <person name="Farinelli L."/>
            <person name="Marton T."/>
            <person name="Kruger M."/>
            <person name="Pelin A."/>
            <person name="Brachmann A."/>
            <person name="Corradi N."/>
        </authorList>
    </citation>
    <scope>NUCLEOTIDE SEQUENCE [LARGE SCALE GENOMIC DNA]</scope>
    <source>
        <strain evidence="1 4">A5</strain>
    </source>
</reference>
<dbReference type="AlphaFoldDB" id="A0A2N0NQS0"/>
<accession>A0A2N0NQS0</accession>
<sequence length="145" mass="16251">MSEIVDAPASTSTSVTMTGNETVTLADEVKKYDTAGLISFLQGQGLGLSEKVYKILENEEVIGRDFLKMTKQRLRDYGMKGGPALRLADFAKECKEKKLHSFSSYKTKKDLSEVLRKYSIDSNDIKKIPPFIPELVEIDGADKYF</sequence>
<organism evidence="1 4">
    <name type="scientific">Rhizophagus irregularis</name>
    <dbReference type="NCBI Taxonomy" id="588596"/>
    <lineage>
        <taxon>Eukaryota</taxon>
        <taxon>Fungi</taxon>
        <taxon>Fungi incertae sedis</taxon>
        <taxon>Mucoromycota</taxon>
        <taxon>Glomeromycotina</taxon>
        <taxon>Glomeromycetes</taxon>
        <taxon>Glomerales</taxon>
        <taxon>Glomeraceae</taxon>
        <taxon>Rhizophagus</taxon>
    </lineage>
</organism>
<reference evidence="2 3" key="4">
    <citation type="submission" date="2017-10" db="EMBL/GenBank/DDBJ databases">
        <title>Genome analyses suggest a sexual origin of heterokaryosis in a supposedly ancient asexual fungus.</title>
        <authorList>
            <person name="Corradi N."/>
            <person name="Sedzielewska K."/>
            <person name="Noel J."/>
            <person name="Charron P."/>
            <person name="Farinelli L."/>
            <person name="Marton T."/>
            <person name="Kruger M."/>
            <person name="Pelin A."/>
            <person name="Brachmann A."/>
            <person name="Corradi N."/>
        </authorList>
    </citation>
    <scope>NUCLEOTIDE SEQUENCE [LARGE SCALE GENOMIC DNA]</scope>
    <source>
        <strain evidence="2 3">A1</strain>
    </source>
</reference>
<evidence type="ECO:0000313" key="2">
    <source>
        <dbReference type="EMBL" id="PKC54508.1"/>
    </source>
</evidence>
<dbReference type="Gene3D" id="1.10.150.50">
    <property type="entry name" value="Transcription Factor, Ets-1"/>
    <property type="match status" value="1"/>
</dbReference>
<evidence type="ECO:0000313" key="3">
    <source>
        <dbReference type="Proteomes" id="UP000232688"/>
    </source>
</evidence>
<dbReference type="EMBL" id="LLXJ01003546">
    <property type="protein sequence ID" value="PKB96917.1"/>
    <property type="molecule type" value="Genomic_DNA"/>
</dbReference>
<dbReference type="Proteomes" id="UP000232722">
    <property type="component" value="Unassembled WGS sequence"/>
</dbReference>
<gene>
    <name evidence="2" type="ORF">RhiirA1_477203</name>
    <name evidence="1" type="ORF">RhiirA5_434032</name>
</gene>
<reference evidence="2 3" key="3">
    <citation type="submission" date="2017-10" db="EMBL/GenBank/DDBJ databases">
        <title>Extensive intraspecific genome diversity in a model arbuscular mycorrhizal fungus.</title>
        <authorList>
            <person name="Chen E.C.H."/>
            <person name="Morin E."/>
            <person name="Baudet D."/>
            <person name="Noel J."/>
            <person name="Ndikumana S."/>
            <person name="Charron P."/>
            <person name="St-Onge C."/>
            <person name="Giorgi J."/>
            <person name="Grigoriev I.V."/>
            <person name="Roux C."/>
            <person name="Martin F.M."/>
            <person name="Corradi N."/>
        </authorList>
    </citation>
    <scope>NUCLEOTIDE SEQUENCE [LARGE SCALE GENOMIC DNA]</scope>
    <source>
        <strain evidence="2 3">A1</strain>
    </source>
</reference>
<dbReference type="EMBL" id="LLXH01003205">
    <property type="protein sequence ID" value="PKC54508.1"/>
    <property type="molecule type" value="Genomic_DNA"/>
</dbReference>
<dbReference type="VEuPathDB" id="FungiDB:RhiirFUN_000190"/>
<protein>
    <recommendedName>
        <fullName evidence="5">SAM domain-containing protein</fullName>
    </recommendedName>
</protein>